<accession>A1RD45</accession>
<geneLocation type="plasmid" evidence="2 3">
    <name>pTC1</name>
</geneLocation>
<feature type="region of interest" description="Disordered" evidence="1">
    <location>
        <begin position="41"/>
        <end position="114"/>
    </location>
</feature>
<sequence length="114" mass="13014">MVTDVVTRLLTKIPQRQLIGVSNTRPPSHHARHLQLVGEDAGRSTHATAHHRPHHERHPAGPRIGHQPAKMWKKFRPPRVRRPIHESSRCLSGHDNNTQHPASEPARPQQRPSR</sequence>
<dbReference type="EMBL" id="CP000475">
    <property type="protein sequence ID" value="ABM10387.1"/>
    <property type="molecule type" value="Genomic_DNA"/>
</dbReference>
<protein>
    <submittedName>
        <fullName evidence="2">Uncharacterized protein</fullName>
    </submittedName>
</protein>
<feature type="compositionally biased region" description="Basic residues" evidence="1">
    <location>
        <begin position="48"/>
        <end position="57"/>
    </location>
</feature>
<evidence type="ECO:0000313" key="2">
    <source>
        <dbReference type="EMBL" id="ABM10387.1"/>
    </source>
</evidence>
<keyword evidence="2" id="KW-0614">Plasmid</keyword>
<proteinExistence type="predicted"/>
<organism evidence="2 3">
    <name type="scientific">Paenarthrobacter aurescens (strain TC1)</name>
    <dbReference type="NCBI Taxonomy" id="290340"/>
    <lineage>
        <taxon>Bacteria</taxon>
        <taxon>Bacillati</taxon>
        <taxon>Actinomycetota</taxon>
        <taxon>Actinomycetes</taxon>
        <taxon>Micrococcales</taxon>
        <taxon>Micrococcaceae</taxon>
        <taxon>Paenarthrobacter</taxon>
    </lineage>
</organism>
<name>A1RD45_PAEAT</name>
<dbReference type="KEGG" id="aau:AAur_pTC10288"/>
<dbReference type="Proteomes" id="UP000000637">
    <property type="component" value="Plasmid pTC1"/>
</dbReference>
<dbReference type="HOGENOM" id="CLU_2115911_0_0_11"/>
<keyword evidence="3" id="KW-1185">Reference proteome</keyword>
<evidence type="ECO:0000256" key="1">
    <source>
        <dbReference type="SAM" id="MobiDB-lite"/>
    </source>
</evidence>
<evidence type="ECO:0000313" key="3">
    <source>
        <dbReference type="Proteomes" id="UP000000637"/>
    </source>
</evidence>
<reference evidence="2 3" key="1">
    <citation type="journal article" date="2006" name="PLoS Genet.">
        <title>Secrets of soil survival revealed by the genome sequence of Arthrobacter aurescens TC1.</title>
        <authorList>
            <person name="Mongodin E.F."/>
            <person name="Shapir N."/>
            <person name="Daugherty S.C."/>
            <person name="DeBoy R.T."/>
            <person name="Emerson J.B."/>
            <person name="Shvartzbeyn A."/>
            <person name="Radune D."/>
            <person name="Vamathevan J."/>
            <person name="Riggs F."/>
            <person name="Grinberg V."/>
            <person name="Khouri H."/>
            <person name="Wackett L.P."/>
            <person name="Nelson K.E."/>
            <person name="Sadowsky M.J."/>
        </authorList>
    </citation>
    <scope>NUCLEOTIDE SEQUENCE [LARGE SCALE GENOMIC DNA]</scope>
    <source>
        <strain evidence="2 3">TC1</strain>
    </source>
</reference>
<dbReference type="AlphaFoldDB" id="A1RD45"/>
<feature type="compositionally biased region" description="Basic residues" evidence="1">
    <location>
        <begin position="71"/>
        <end position="82"/>
    </location>
</feature>
<gene>
    <name evidence="2" type="ordered locus">AAur_pTC10288</name>
</gene>